<accession>V4QT58</accession>
<evidence type="ECO:0000313" key="2">
    <source>
        <dbReference type="Proteomes" id="UP000017819"/>
    </source>
</evidence>
<gene>
    <name evidence="1" type="ORF">N177_4049</name>
</gene>
<organism evidence="1 2">
    <name type="scientific">Lutibaculum baratangense AMV1</name>
    <dbReference type="NCBI Taxonomy" id="631454"/>
    <lineage>
        <taxon>Bacteria</taxon>
        <taxon>Pseudomonadati</taxon>
        <taxon>Pseudomonadota</taxon>
        <taxon>Alphaproteobacteria</taxon>
        <taxon>Hyphomicrobiales</taxon>
        <taxon>Tepidamorphaceae</taxon>
        <taxon>Lutibaculum</taxon>
    </lineage>
</organism>
<evidence type="ECO:0000313" key="1">
    <source>
        <dbReference type="EMBL" id="ESR22912.1"/>
    </source>
</evidence>
<protein>
    <submittedName>
        <fullName evidence="1">Uncharacterized protein</fullName>
    </submittedName>
</protein>
<reference evidence="1 2" key="1">
    <citation type="journal article" date="2014" name="Genome Announc.">
        <title>Draft Genome Sequence of Lutibaculum baratangense Strain AMV1T, Isolated from a Mud Volcano in Andamans, India.</title>
        <authorList>
            <person name="Singh A."/>
            <person name="Sreenivas A."/>
            <person name="Sathyanarayana Reddy G."/>
            <person name="Pinnaka A.K."/>
            <person name="Shivaji S."/>
        </authorList>
    </citation>
    <scope>NUCLEOTIDE SEQUENCE [LARGE SCALE GENOMIC DNA]</scope>
    <source>
        <strain evidence="1 2">AMV1</strain>
    </source>
</reference>
<keyword evidence="2" id="KW-1185">Reference proteome</keyword>
<sequence>MLALVGGVAVYQLEESPTYAHHAAASGLALCLGSGYGCSR</sequence>
<proteinExistence type="predicted"/>
<name>V4QT58_9HYPH</name>
<dbReference type="AlphaFoldDB" id="V4QT58"/>
<comment type="caution">
    <text evidence="1">The sequence shown here is derived from an EMBL/GenBank/DDBJ whole genome shotgun (WGS) entry which is preliminary data.</text>
</comment>
<dbReference type="Proteomes" id="UP000017819">
    <property type="component" value="Unassembled WGS sequence"/>
</dbReference>
<dbReference type="EMBL" id="AWXZ01000040">
    <property type="protein sequence ID" value="ESR22912.1"/>
    <property type="molecule type" value="Genomic_DNA"/>
</dbReference>